<dbReference type="InterPro" id="IPR012902">
    <property type="entry name" value="N_methyl_site"/>
</dbReference>
<proteinExistence type="predicted"/>
<dbReference type="SUPFAM" id="SSF54523">
    <property type="entry name" value="Pili subunits"/>
    <property type="match status" value="1"/>
</dbReference>
<dbReference type="Proteomes" id="UP001597212">
    <property type="component" value="Unassembled WGS sequence"/>
</dbReference>
<dbReference type="RefSeq" id="WP_125756537.1">
    <property type="nucleotide sequence ID" value="NZ_JBHTOK010000071.1"/>
</dbReference>
<dbReference type="Gene3D" id="3.30.700.10">
    <property type="entry name" value="Glycoprotein, Type 4 Pilin"/>
    <property type="match status" value="1"/>
</dbReference>
<evidence type="ECO:0000256" key="1">
    <source>
        <dbReference type="ARBA" id="ARBA00004241"/>
    </source>
</evidence>
<evidence type="ECO:0000313" key="4">
    <source>
        <dbReference type="Proteomes" id="UP001597212"/>
    </source>
</evidence>
<comment type="caution">
    <text evidence="3">The sequence shown here is derived from an EMBL/GenBank/DDBJ whole genome shotgun (WGS) entry which is preliminary data.</text>
</comment>
<protein>
    <submittedName>
        <fullName evidence="3">Prepilin-type N-terminal cleavage/methylation domain-containing protein</fullName>
    </submittedName>
</protein>
<sequence>MKKRKAFTLIEVLAALALIIVLTLTLVVTIQGQVEQAKVRQSRAMVKTVNAQITIAYEQPDSDKTEFRSVEALVQAGIITRAQSSQLGDVANYSADSPPGFKLK</sequence>
<accession>A0ABW4D0D9</accession>
<evidence type="ECO:0000313" key="3">
    <source>
        <dbReference type="EMBL" id="MFD1441567.1"/>
    </source>
</evidence>
<dbReference type="InterPro" id="IPR045584">
    <property type="entry name" value="Pilin-like"/>
</dbReference>
<name>A0ABW4D0D9_9LACO</name>
<keyword evidence="4" id="KW-1185">Reference proteome</keyword>
<keyword evidence="2" id="KW-0178">Competence</keyword>
<evidence type="ECO:0000256" key="2">
    <source>
        <dbReference type="ARBA" id="ARBA00023287"/>
    </source>
</evidence>
<gene>
    <name evidence="3" type="ORF">ACFQ5K_09300</name>
</gene>
<reference evidence="4" key="1">
    <citation type="journal article" date="2019" name="Int. J. Syst. Evol. Microbiol.">
        <title>The Global Catalogue of Microorganisms (GCM) 10K type strain sequencing project: providing services to taxonomists for standard genome sequencing and annotation.</title>
        <authorList>
            <consortium name="The Broad Institute Genomics Platform"/>
            <consortium name="The Broad Institute Genome Sequencing Center for Infectious Disease"/>
            <person name="Wu L."/>
            <person name="Ma J."/>
        </authorList>
    </citation>
    <scope>NUCLEOTIDE SEQUENCE [LARGE SCALE GENOMIC DNA]</scope>
    <source>
        <strain evidence="4">CCM 8912</strain>
    </source>
</reference>
<dbReference type="EMBL" id="JBHTOK010000071">
    <property type="protein sequence ID" value="MFD1441567.1"/>
    <property type="molecule type" value="Genomic_DNA"/>
</dbReference>
<dbReference type="Pfam" id="PF07963">
    <property type="entry name" value="N_methyl"/>
    <property type="match status" value="1"/>
</dbReference>
<comment type="subcellular location">
    <subcellularLocation>
        <location evidence="1">Cell surface</location>
    </subcellularLocation>
</comment>
<organism evidence="3 4">
    <name type="scientific">Lacticaseibacillus hegangensis</name>
    <dbReference type="NCBI Taxonomy" id="2486010"/>
    <lineage>
        <taxon>Bacteria</taxon>
        <taxon>Bacillati</taxon>
        <taxon>Bacillota</taxon>
        <taxon>Bacilli</taxon>
        <taxon>Lactobacillales</taxon>
        <taxon>Lactobacillaceae</taxon>
        <taxon>Lacticaseibacillus</taxon>
    </lineage>
</organism>